<sequence>MMMEGRAAAAAASAVLDNDDLLGEILLRLAFPTSLVRAALVCKRWLRLVSAPAFLRHFRHLHPPHLLGFYVTTHKNPPRFVPMPQPPELASVFRHASFELDMMGSDMIGIDYCRNGLLIIITSRRCHGALATYQTSVRCPLYPRRHISFLPPVPKTSINGGLTCYRCDILTNGGGDDGQSYFCLVIRSKEQHSVLDVYVLEKDTWAMYSSAVTEIRKIDLLLPRSLILDGMIYNLALVGGTYKLVSLDVSSARLSLVNLPEEVVELLRTDLSLENDDSEVHLIYVRGSQLRIWLYMVDNDDGTLNSWLLVDTICLLRICAANHMMPTSIFEDVDDSELLVYAVGVDSGLFFLEKDEVLYLFDIKRKTAKMVFAATQEDKRLYEFIPFMMVWPPKFPVMTDEGCDPKIMTSQQGSQNNGIKFRNKSS</sequence>
<evidence type="ECO:0000313" key="2">
    <source>
        <dbReference type="Proteomes" id="UP001732700"/>
    </source>
</evidence>
<name>A0ACD6A6S4_AVESA</name>
<reference evidence="1" key="2">
    <citation type="submission" date="2025-09" db="UniProtKB">
        <authorList>
            <consortium name="EnsemblPlants"/>
        </authorList>
    </citation>
    <scope>IDENTIFICATION</scope>
</reference>
<proteinExistence type="predicted"/>
<reference evidence="1" key="1">
    <citation type="submission" date="2021-05" db="EMBL/GenBank/DDBJ databases">
        <authorList>
            <person name="Scholz U."/>
            <person name="Mascher M."/>
            <person name="Fiebig A."/>
        </authorList>
    </citation>
    <scope>NUCLEOTIDE SEQUENCE [LARGE SCALE GENOMIC DNA]</scope>
</reference>
<protein>
    <submittedName>
        <fullName evidence="1">Uncharacterized protein</fullName>
    </submittedName>
</protein>
<keyword evidence="2" id="KW-1185">Reference proteome</keyword>
<dbReference type="EnsemblPlants" id="AVESA.00010b.r2.7DG1346630.2">
    <property type="protein sequence ID" value="AVESA.00010b.r2.7DG1346630.2.CDS"/>
    <property type="gene ID" value="AVESA.00010b.r2.7DG1346630"/>
</dbReference>
<dbReference type="Proteomes" id="UP001732700">
    <property type="component" value="Chromosome 7D"/>
</dbReference>
<organism evidence="1 2">
    <name type="scientific">Avena sativa</name>
    <name type="common">Oat</name>
    <dbReference type="NCBI Taxonomy" id="4498"/>
    <lineage>
        <taxon>Eukaryota</taxon>
        <taxon>Viridiplantae</taxon>
        <taxon>Streptophyta</taxon>
        <taxon>Embryophyta</taxon>
        <taxon>Tracheophyta</taxon>
        <taxon>Spermatophyta</taxon>
        <taxon>Magnoliopsida</taxon>
        <taxon>Liliopsida</taxon>
        <taxon>Poales</taxon>
        <taxon>Poaceae</taxon>
        <taxon>BOP clade</taxon>
        <taxon>Pooideae</taxon>
        <taxon>Poodae</taxon>
        <taxon>Poeae</taxon>
        <taxon>Poeae Chloroplast Group 1 (Aveneae type)</taxon>
        <taxon>Aveninae</taxon>
        <taxon>Avena</taxon>
    </lineage>
</organism>
<evidence type="ECO:0000313" key="1">
    <source>
        <dbReference type="EnsemblPlants" id="AVESA.00010b.r2.7DG1346630.2.CDS"/>
    </source>
</evidence>
<accession>A0ACD6A6S4</accession>